<accession>A0A858R6U6</accession>
<dbReference type="InterPro" id="IPR003673">
    <property type="entry name" value="CoA-Trfase_fam_III"/>
</dbReference>
<protein>
    <submittedName>
        <fullName evidence="2">CoA transferase</fullName>
    </submittedName>
</protein>
<dbReference type="PANTHER" id="PTHR48207">
    <property type="entry name" value="SUCCINATE--HYDROXYMETHYLGLUTARATE COA-TRANSFERASE"/>
    <property type="match status" value="1"/>
</dbReference>
<dbReference type="Pfam" id="PF02515">
    <property type="entry name" value="CoA_transf_3"/>
    <property type="match status" value="1"/>
</dbReference>
<keyword evidence="1 2" id="KW-0808">Transferase</keyword>
<keyword evidence="3" id="KW-1185">Reference proteome</keyword>
<evidence type="ECO:0000313" key="2">
    <source>
        <dbReference type="EMBL" id="QJE73115.1"/>
    </source>
</evidence>
<dbReference type="EMBL" id="CP051775">
    <property type="protein sequence ID" value="QJE73115.1"/>
    <property type="molecule type" value="Genomic_DNA"/>
</dbReference>
<evidence type="ECO:0000313" key="3">
    <source>
        <dbReference type="Proteomes" id="UP000501891"/>
    </source>
</evidence>
<reference evidence="2" key="1">
    <citation type="submission" date="2020-04" db="EMBL/GenBank/DDBJ databases">
        <title>A desert anoxygenic phototrophic bacterium fixes CO2 using RubisCO under aerobic conditions.</title>
        <authorList>
            <person name="Tang K."/>
        </authorList>
    </citation>
    <scope>NUCLEOTIDE SEQUENCE [LARGE SCALE GENOMIC DNA]</scope>
    <source>
        <strain evidence="2">MIMtkB3</strain>
    </source>
</reference>
<dbReference type="SUPFAM" id="SSF89796">
    <property type="entry name" value="CoA-transferase family III (CaiB/BaiF)"/>
    <property type="match status" value="1"/>
</dbReference>
<organism evidence="2 3">
    <name type="scientific">Aerophototrophica crusticola</name>
    <dbReference type="NCBI Taxonomy" id="1709002"/>
    <lineage>
        <taxon>Bacteria</taxon>
        <taxon>Pseudomonadati</taxon>
        <taxon>Pseudomonadota</taxon>
        <taxon>Alphaproteobacteria</taxon>
        <taxon>Rhodospirillales</taxon>
        <taxon>Rhodospirillaceae</taxon>
        <taxon>Aerophototrophica</taxon>
    </lineage>
</organism>
<dbReference type="AlphaFoldDB" id="A0A858R6U6"/>
<dbReference type="InterPro" id="IPR023606">
    <property type="entry name" value="CoA-Trfase_III_dom_1_sf"/>
</dbReference>
<dbReference type="KEGG" id="acru:HHL28_08495"/>
<name>A0A858R6U6_9PROT</name>
<dbReference type="GO" id="GO:0008410">
    <property type="term" value="F:CoA-transferase activity"/>
    <property type="evidence" value="ECO:0007669"/>
    <property type="project" value="TreeGrafter"/>
</dbReference>
<dbReference type="PANTHER" id="PTHR48207:SF3">
    <property type="entry name" value="SUCCINATE--HYDROXYMETHYLGLUTARATE COA-TRANSFERASE"/>
    <property type="match status" value="1"/>
</dbReference>
<gene>
    <name evidence="2" type="ORF">HHL28_08495</name>
</gene>
<proteinExistence type="predicted"/>
<dbReference type="Gene3D" id="3.30.1540.10">
    <property type="entry name" value="formyl-coa transferase, domain 3"/>
    <property type="match status" value="1"/>
</dbReference>
<sequence>MPNRAHVPPVTGPLAGIKVLDMSRILAGPSATQILGDLGADVVKVEKPGEGDDTRKWGPPFVKDADGNETAESSYYLSCNRNKRSLTLDFTKPEGKALALRLVGKADVLVENYKTGTLAKYGLAYDDLRDAHPRLVYCSLTGFGQTGPYAPRAGYDFLVQGMGGIMSLTGEPGGEPMKAGVAIADLMAGMYATVAILAALRHRDQSGRGQHIDMALLDSQVAWLSNAGQYFLTSGQVTPRYGNGHPTIVPYQTFQAADGWIILAVGNDEQFRKFCAFAGCPELAADERYARNRARVANRGELVPVLAGIIAAKPAAYWLEGLEPLGVPCGPINRLDQVFADPQVLAREMVVRMPHAAAPEPVPLIGSPLKFSDTPVNYRHAPPTLGQHTGEVLGEWLKLDGAAVEALRGKGVV</sequence>
<dbReference type="InterPro" id="IPR044855">
    <property type="entry name" value="CoA-Trfase_III_dom3_sf"/>
</dbReference>
<evidence type="ECO:0000256" key="1">
    <source>
        <dbReference type="ARBA" id="ARBA00022679"/>
    </source>
</evidence>
<dbReference type="InterPro" id="IPR050483">
    <property type="entry name" value="CoA-transferase_III_domain"/>
</dbReference>
<dbReference type="Proteomes" id="UP000501891">
    <property type="component" value="Chromosome"/>
</dbReference>
<dbReference type="Gene3D" id="3.40.50.10540">
    <property type="entry name" value="Crotonobetainyl-coa:carnitine coa-transferase, domain 1"/>
    <property type="match status" value="1"/>
</dbReference>